<evidence type="ECO:0000313" key="2">
    <source>
        <dbReference type="Proteomes" id="UP001374535"/>
    </source>
</evidence>
<name>A0AAQ3SEY2_VIGMU</name>
<organism evidence="1 2">
    <name type="scientific">Vigna mungo</name>
    <name type="common">Black gram</name>
    <name type="synonym">Phaseolus mungo</name>
    <dbReference type="NCBI Taxonomy" id="3915"/>
    <lineage>
        <taxon>Eukaryota</taxon>
        <taxon>Viridiplantae</taxon>
        <taxon>Streptophyta</taxon>
        <taxon>Embryophyta</taxon>
        <taxon>Tracheophyta</taxon>
        <taxon>Spermatophyta</taxon>
        <taxon>Magnoliopsida</taxon>
        <taxon>eudicotyledons</taxon>
        <taxon>Gunneridae</taxon>
        <taxon>Pentapetalae</taxon>
        <taxon>rosids</taxon>
        <taxon>fabids</taxon>
        <taxon>Fabales</taxon>
        <taxon>Fabaceae</taxon>
        <taxon>Papilionoideae</taxon>
        <taxon>50 kb inversion clade</taxon>
        <taxon>NPAAA clade</taxon>
        <taxon>indigoferoid/millettioid clade</taxon>
        <taxon>Phaseoleae</taxon>
        <taxon>Vigna</taxon>
    </lineage>
</organism>
<dbReference type="Proteomes" id="UP001374535">
    <property type="component" value="Chromosome 1"/>
</dbReference>
<sequence length="103" mass="11504">MKLRILSNATSSVCSLIFAKQTLNQPGSEQRHEDPGEMLSFTSCKKAFQSSSSPSLFAFSNSGLRFIQQNSPAFPFKHSMPTLLKPSMIIWYLFLSLSLLVPM</sequence>
<dbReference type="EMBL" id="CP144700">
    <property type="protein sequence ID" value="WVZ25741.1"/>
    <property type="molecule type" value="Genomic_DNA"/>
</dbReference>
<gene>
    <name evidence="1" type="ORF">V8G54_004285</name>
</gene>
<proteinExistence type="predicted"/>
<protein>
    <submittedName>
        <fullName evidence="1">Uncharacterized protein</fullName>
    </submittedName>
</protein>
<accession>A0AAQ3SEY2</accession>
<evidence type="ECO:0000313" key="1">
    <source>
        <dbReference type="EMBL" id="WVZ25741.1"/>
    </source>
</evidence>
<dbReference type="AlphaFoldDB" id="A0AAQ3SEY2"/>
<keyword evidence="2" id="KW-1185">Reference proteome</keyword>
<reference evidence="1 2" key="1">
    <citation type="journal article" date="2023" name="Life. Sci Alliance">
        <title>Evolutionary insights into 3D genome organization and epigenetic landscape of Vigna mungo.</title>
        <authorList>
            <person name="Junaid A."/>
            <person name="Singh B."/>
            <person name="Bhatia S."/>
        </authorList>
    </citation>
    <scope>NUCLEOTIDE SEQUENCE [LARGE SCALE GENOMIC DNA]</scope>
    <source>
        <strain evidence="1">Urdbean</strain>
    </source>
</reference>